<dbReference type="Gene3D" id="3.40.50.1820">
    <property type="entry name" value="alpha/beta hydrolase"/>
    <property type="match status" value="1"/>
</dbReference>
<sequence>MHRYSHRMGKILLAVLLLAVLAFGIWFYRLGGPAQLDLADRWYWGKGDSAQPMVETDIAYGSGDDPRQRYDVYHPANADGMESDCEGRRYPTLIFFHGGSWRDGDKNSYAFVGRAFAEQGFYVVVADYRKSPQWRFPSFVEDAARVIADVHRNPGRCADPSRLYLIGHSAGAHIAMLATLDRKWLRAEGLDPSILAGVIGLAGPYDFYPFTSDAARIALGQWPKPNDTQPIQFARGDAPPLLLLTGDADTTVKPRNSERLMAKVESLRGVVVKKLYPGIGHSGIIMAISRPFRSLAPVVKDVVDFTQTGNI</sequence>
<comment type="caution">
    <text evidence="3">The sequence shown here is derived from an EMBL/GenBank/DDBJ whole genome shotgun (WGS) entry which is preliminary data.</text>
</comment>
<evidence type="ECO:0000259" key="2">
    <source>
        <dbReference type="Pfam" id="PF20434"/>
    </source>
</evidence>
<keyword evidence="1 3" id="KW-0378">Hydrolase</keyword>
<name>A0A371B4L1_9SPHN</name>
<accession>A0A371B4L1</accession>
<evidence type="ECO:0000313" key="3">
    <source>
        <dbReference type="EMBL" id="RDV02474.1"/>
    </source>
</evidence>
<protein>
    <submittedName>
        <fullName evidence="3">Alpha/beta hydrolase</fullName>
    </submittedName>
</protein>
<dbReference type="EMBL" id="QRGP01000002">
    <property type="protein sequence ID" value="RDV02474.1"/>
    <property type="molecule type" value="Genomic_DNA"/>
</dbReference>
<keyword evidence="4" id="KW-1185">Reference proteome</keyword>
<gene>
    <name evidence="3" type="ORF">DXH95_10875</name>
</gene>
<proteinExistence type="predicted"/>
<dbReference type="PANTHER" id="PTHR48081:SF9">
    <property type="entry name" value="CARBOXYLESTERASE"/>
    <property type="match status" value="1"/>
</dbReference>
<dbReference type="PANTHER" id="PTHR48081">
    <property type="entry name" value="AB HYDROLASE SUPERFAMILY PROTEIN C4A8.06C"/>
    <property type="match status" value="1"/>
</dbReference>
<dbReference type="OrthoDB" id="9771666at2"/>
<evidence type="ECO:0000313" key="4">
    <source>
        <dbReference type="Proteomes" id="UP000263833"/>
    </source>
</evidence>
<dbReference type="InterPro" id="IPR029058">
    <property type="entry name" value="AB_hydrolase_fold"/>
</dbReference>
<dbReference type="Pfam" id="PF20434">
    <property type="entry name" value="BD-FAE"/>
    <property type="match status" value="1"/>
</dbReference>
<evidence type="ECO:0000256" key="1">
    <source>
        <dbReference type="ARBA" id="ARBA00022801"/>
    </source>
</evidence>
<feature type="domain" description="BD-FAE-like" evidence="2">
    <location>
        <begin position="87"/>
        <end position="263"/>
    </location>
</feature>
<dbReference type="GO" id="GO:0016787">
    <property type="term" value="F:hydrolase activity"/>
    <property type="evidence" value="ECO:0007669"/>
    <property type="project" value="UniProtKB-KW"/>
</dbReference>
<dbReference type="Proteomes" id="UP000263833">
    <property type="component" value="Unassembled WGS sequence"/>
</dbReference>
<reference evidence="4" key="1">
    <citation type="submission" date="2018-08" db="EMBL/GenBank/DDBJ databases">
        <authorList>
            <person name="Kim S.-J."/>
            <person name="Jung G.-Y."/>
        </authorList>
    </citation>
    <scope>NUCLEOTIDE SEQUENCE [LARGE SCALE GENOMIC DNA]</scope>
    <source>
        <strain evidence="4">GY_G</strain>
    </source>
</reference>
<dbReference type="SUPFAM" id="SSF53474">
    <property type="entry name" value="alpha/beta-Hydrolases"/>
    <property type="match status" value="1"/>
</dbReference>
<dbReference type="InterPro" id="IPR049492">
    <property type="entry name" value="BD-FAE-like_dom"/>
</dbReference>
<organism evidence="3 4">
    <name type="scientific">Sphingorhabdus pulchriflava</name>
    <dbReference type="NCBI Taxonomy" id="2292257"/>
    <lineage>
        <taxon>Bacteria</taxon>
        <taxon>Pseudomonadati</taxon>
        <taxon>Pseudomonadota</taxon>
        <taxon>Alphaproteobacteria</taxon>
        <taxon>Sphingomonadales</taxon>
        <taxon>Sphingomonadaceae</taxon>
        <taxon>Sphingorhabdus</taxon>
    </lineage>
</organism>
<dbReference type="AlphaFoldDB" id="A0A371B4L1"/>
<dbReference type="InterPro" id="IPR050300">
    <property type="entry name" value="GDXG_lipolytic_enzyme"/>
</dbReference>